<reference evidence="7" key="2">
    <citation type="submission" date="2020-08" db="EMBL/GenBank/DDBJ databases">
        <authorList>
            <person name="Lai Q."/>
        </authorList>
    </citation>
    <scope>NUCLEOTIDE SEQUENCE</scope>
    <source>
        <strain evidence="7">S27-2</strain>
    </source>
</reference>
<dbReference type="SUPFAM" id="SSF103481">
    <property type="entry name" value="Multidrug resistance efflux transporter EmrE"/>
    <property type="match status" value="2"/>
</dbReference>
<evidence type="ECO:0000256" key="5">
    <source>
        <dbReference type="SAM" id="Phobius"/>
    </source>
</evidence>
<keyword evidence="2 5" id="KW-0812">Transmembrane</keyword>
<comment type="caution">
    <text evidence="7">The sequence shown here is derived from an EMBL/GenBank/DDBJ whole genome shotgun (WGS) entry which is preliminary data.</text>
</comment>
<dbReference type="RefSeq" id="WP_186507639.1">
    <property type="nucleotide sequence ID" value="NZ_JACNEP010000013.1"/>
</dbReference>
<feature type="transmembrane region" description="Helical" evidence="5">
    <location>
        <begin position="124"/>
        <end position="145"/>
    </location>
</feature>
<feature type="transmembrane region" description="Helical" evidence="5">
    <location>
        <begin position="43"/>
        <end position="61"/>
    </location>
</feature>
<feature type="transmembrane region" description="Helical" evidence="5">
    <location>
        <begin position="206"/>
        <end position="227"/>
    </location>
</feature>
<comment type="subcellular location">
    <subcellularLocation>
        <location evidence="1">Membrane</location>
        <topology evidence="1">Multi-pass membrane protein</topology>
    </subcellularLocation>
</comment>
<evidence type="ECO:0000256" key="3">
    <source>
        <dbReference type="ARBA" id="ARBA00022989"/>
    </source>
</evidence>
<reference evidence="7" key="1">
    <citation type="journal article" date="2018" name="Int. J. Syst. Evol. Microbiol.">
        <title>Neptunicella marina gen. nov., sp. nov., isolated from surface seawater.</title>
        <authorList>
            <person name="Liu X."/>
            <person name="Lai Q."/>
            <person name="Du Y."/>
            <person name="Zhang X."/>
            <person name="Liu Z."/>
            <person name="Sun F."/>
            <person name="Shao Z."/>
        </authorList>
    </citation>
    <scope>NUCLEOTIDE SEQUENCE</scope>
    <source>
        <strain evidence="7">S27-2</strain>
    </source>
</reference>
<dbReference type="InterPro" id="IPR050638">
    <property type="entry name" value="AA-Vitamin_Transporters"/>
</dbReference>
<dbReference type="EMBL" id="JACNEP010000013">
    <property type="protein sequence ID" value="MBC3767128.1"/>
    <property type="molecule type" value="Genomic_DNA"/>
</dbReference>
<evidence type="ECO:0000256" key="2">
    <source>
        <dbReference type="ARBA" id="ARBA00022692"/>
    </source>
</evidence>
<feature type="domain" description="EamA" evidence="6">
    <location>
        <begin position="14"/>
        <end position="141"/>
    </location>
</feature>
<feature type="transmembrane region" description="Helical" evidence="5">
    <location>
        <begin position="98"/>
        <end position="117"/>
    </location>
</feature>
<dbReference type="PANTHER" id="PTHR32322">
    <property type="entry name" value="INNER MEMBRANE TRANSPORTER"/>
    <property type="match status" value="1"/>
</dbReference>
<gene>
    <name evidence="7" type="ORF">H8B19_14675</name>
</gene>
<accession>A0A8J6IXN8</accession>
<dbReference type="InterPro" id="IPR037185">
    <property type="entry name" value="EmrE-like"/>
</dbReference>
<organism evidence="7 8">
    <name type="scientific">Neptunicella marina</name>
    <dbReference type="NCBI Taxonomy" id="2125989"/>
    <lineage>
        <taxon>Bacteria</taxon>
        <taxon>Pseudomonadati</taxon>
        <taxon>Pseudomonadota</taxon>
        <taxon>Gammaproteobacteria</taxon>
        <taxon>Alteromonadales</taxon>
        <taxon>Alteromonadaceae</taxon>
        <taxon>Neptunicella</taxon>
    </lineage>
</organism>
<keyword evidence="3 5" id="KW-1133">Transmembrane helix</keyword>
<evidence type="ECO:0000256" key="4">
    <source>
        <dbReference type="ARBA" id="ARBA00023136"/>
    </source>
</evidence>
<sequence length="290" mass="30211">MQSLSSQQARLRVMLLSTLAMIAFAANSLLCRAALSNTSIDAASFTTIRLVSGALVLWLLLQAKRQPQVSSGNWLSALALFTYAAGFSFAYISLSTGTGALILFGAVQATMIGYGIWQKERFTHWQILGLLLAFSGLVGLLLPGLSAPPPGGALLMMLAGMAWGVYSLRGKGAGNPTQITAGNFVRSLPLALVLSLFMLSDLNLDWAGIIYAIASGALASGVGYAIWYAALPALKATSAATMQLSVPVIAAIAGIVFLNEPVTLRLTLASLAILGGIALVILVKPKLKSA</sequence>
<dbReference type="GO" id="GO:0016020">
    <property type="term" value="C:membrane"/>
    <property type="evidence" value="ECO:0007669"/>
    <property type="project" value="UniProtKB-SubCell"/>
</dbReference>
<protein>
    <submittedName>
        <fullName evidence="7">DMT family transporter</fullName>
    </submittedName>
</protein>
<keyword evidence="8" id="KW-1185">Reference proteome</keyword>
<evidence type="ECO:0000313" key="7">
    <source>
        <dbReference type="EMBL" id="MBC3767128.1"/>
    </source>
</evidence>
<evidence type="ECO:0000313" key="8">
    <source>
        <dbReference type="Proteomes" id="UP000601768"/>
    </source>
</evidence>
<feature type="domain" description="EamA" evidence="6">
    <location>
        <begin position="152"/>
        <end position="281"/>
    </location>
</feature>
<keyword evidence="4 5" id="KW-0472">Membrane</keyword>
<dbReference type="Pfam" id="PF00892">
    <property type="entry name" value="EamA"/>
    <property type="match status" value="2"/>
</dbReference>
<evidence type="ECO:0000259" key="6">
    <source>
        <dbReference type="Pfam" id="PF00892"/>
    </source>
</evidence>
<feature type="transmembrane region" description="Helical" evidence="5">
    <location>
        <begin position="239"/>
        <end position="258"/>
    </location>
</feature>
<feature type="transmembrane region" description="Helical" evidence="5">
    <location>
        <begin position="73"/>
        <end position="92"/>
    </location>
</feature>
<evidence type="ECO:0000256" key="1">
    <source>
        <dbReference type="ARBA" id="ARBA00004141"/>
    </source>
</evidence>
<dbReference type="Proteomes" id="UP000601768">
    <property type="component" value="Unassembled WGS sequence"/>
</dbReference>
<dbReference type="PANTHER" id="PTHR32322:SF9">
    <property type="entry name" value="AMINO-ACID METABOLITE EFFLUX PUMP-RELATED"/>
    <property type="match status" value="1"/>
</dbReference>
<proteinExistence type="predicted"/>
<feature type="transmembrane region" description="Helical" evidence="5">
    <location>
        <begin position="151"/>
        <end position="168"/>
    </location>
</feature>
<name>A0A8J6IXN8_9ALTE</name>
<dbReference type="AlphaFoldDB" id="A0A8J6IXN8"/>
<feature type="transmembrane region" description="Helical" evidence="5">
    <location>
        <begin position="180"/>
        <end position="200"/>
    </location>
</feature>
<dbReference type="InterPro" id="IPR000620">
    <property type="entry name" value="EamA_dom"/>
</dbReference>
<feature type="transmembrane region" description="Helical" evidence="5">
    <location>
        <begin position="264"/>
        <end position="283"/>
    </location>
</feature>